<evidence type="ECO:0000313" key="1">
    <source>
        <dbReference type="EMBL" id="MFA9477893.1"/>
    </source>
</evidence>
<evidence type="ECO:0008006" key="3">
    <source>
        <dbReference type="Google" id="ProtNLM"/>
    </source>
</evidence>
<keyword evidence="2" id="KW-1185">Reference proteome</keyword>
<dbReference type="Proteomes" id="UP001575105">
    <property type="component" value="Unassembled WGS sequence"/>
</dbReference>
<accession>A0ABV4U6K1</accession>
<protein>
    <recommendedName>
        <fullName evidence="3">Lipoprotein</fullName>
    </recommendedName>
</protein>
<proteinExistence type="predicted"/>
<comment type="caution">
    <text evidence="1">The sequence shown here is derived from an EMBL/GenBank/DDBJ whole genome shotgun (WGS) entry which is preliminary data.</text>
</comment>
<sequence>MIFCRPSTVASALTRRRLDVALLALMLLTLPMLMVGCNASQTRSNVQMRSVADRSERIDARFDSGMYRQDDESSATMILLRGPAEQPTKAMVVRLHWVPRAGATPLESSATNATMHYIIFGEGEASPVAIYSAAGFVFPRDRLGRDTLRVRLLDAKAHLADAADGFDDRIGPSRLSGDMTVAHDPEATSGLLDQIHALIHERLGRPRLVLGE</sequence>
<dbReference type="RefSeq" id="WP_425344817.1">
    <property type="nucleotide sequence ID" value="NZ_JBGUBD010000003.1"/>
</dbReference>
<organism evidence="1 2">
    <name type="scientific">Natronomicrosphaera hydrolytica</name>
    <dbReference type="NCBI Taxonomy" id="3242702"/>
    <lineage>
        <taxon>Bacteria</taxon>
        <taxon>Pseudomonadati</taxon>
        <taxon>Planctomycetota</taxon>
        <taxon>Phycisphaerae</taxon>
        <taxon>Phycisphaerales</taxon>
        <taxon>Phycisphaeraceae</taxon>
        <taxon>Natronomicrosphaera</taxon>
    </lineage>
</organism>
<dbReference type="EMBL" id="JBGUBD010000003">
    <property type="protein sequence ID" value="MFA9477893.1"/>
    <property type="molecule type" value="Genomic_DNA"/>
</dbReference>
<name>A0ABV4U6K1_9BACT</name>
<reference evidence="1 2" key="1">
    <citation type="submission" date="2024-08" db="EMBL/GenBank/DDBJ databases">
        <title>Whole-genome sequencing of halo(alkali)philic microorganisms from hypersaline lakes.</title>
        <authorList>
            <person name="Sorokin D.Y."/>
            <person name="Merkel A.Y."/>
            <person name="Messina E."/>
            <person name="Yakimov M."/>
        </authorList>
    </citation>
    <scope>NUCLEOTIDE SEQUENCE [LARGE SCALE GENOMIC DNA]</scope>
    <source>
        <strain evidence="1 2">AB-hyl4</strain>
    </source>
</reference>
<gene>
    <name evidence="1" type="ORF">ACERK3_06235</name>
</gene>
<evidence type="ECO:0000313" key="2">
    <source>
        <dbReference type="Proteomes" id="UP001575105"/>
    </source>
</evidence>